<feature type="region of interest" description="Disordered" evidence="18">
    <location>
        <begin position="1652"/>
        <end position="1685"/>
    </location>
</feature>
<feature type="region of interest" description="Disordered" evidence="18">
    <location>
        <begin position="1599"/>
        <end position="1632"/>
    </location>
</feature>
<evidence type="ECO:0000256" key="9">
    <source>
        <dbReference type="ARBA" id="ARBA00022753"/>
    </source>
</evidence>
<feature type="disulfide bond" evidence="17">
    <location>
        <begin position="186"/>
        <end position="213"/>
    </location>
</feature>
<dbReference type="SUPFAM" id="SSF50370">
    <property type="entry name" value="Ricin B-like lectins"/>
    <property type="match status" value="1"/>
</dbReference>
<dbReference type="Gene3D" id="2.80.10.50">
    <property type="match status" value="1"/>
</dbReference>
<keyword evidence="10" id="KW-0106">Calcium</keyword>
<dbReference type="FunFam" id="3.10.100.10:FF:000030">
    <property type="entry name" value="Mannose receptor C-type 1"/>
    <property type="match status" value="1"/>
</dbReference>
<dbReference type="CDD" id="cd00062">
    <property type="entry name" value="FN2"/>
    <property type="match status" value="1"/>
</dbReference>
<dbReference type="GO" id="GO:0005886">
    <property type="term" value="C:plasma membrane"/>
    <property type="evidence" value="ECO:0007669"/>
    <property type="project" value="UniProtKB-SubCell"/>
</dbReference>
<evidence type="ECO:0000256" key="16">
    <source>
        <dbReference type="ARBA" id="ARBA00071860"/>
    </source>
</evidence>
<evidence type="ECO:0000256" key="8">
    <source>
        <dbReference type="ARBA" id="ARBA00022737"/>
    </source>
</evidence>
<dbReference type="InterPro" id="IPR001304">
    <property type="entry name" value="C-type_lectin-like"/>
</dbReference>
<dbReference type="InterPro" id="IPR016187">
    <property type="entry name" value="CTDL_fold"/>
</dbReference>
<keyword evidence="6 19" id="KW-0732">Signal</keyword>
<keyword evidence="7" id="KW-0430">Lectin</keyword>
<feature type="compositionally biased region" description="Polar residues" evidence="18">
    <location>
        <begin position="2670"/>
        <end position="2725"/>
    </location>
</feature>
<dbReference type="PANTHER" id="PTHR22803">
    <property type="entry name" value="MANNOSE, PHOSPHOLIPASE, LECTIN RECEPTOR RELATED"/>
    <property type="match status" value="1"/>
</dbReference>
<dbReference type="PROSITE" id="PS00615">
    <property type="entry name" value="C_TYPE_LECTIN_1"/>
    <property type="match status" value="4"/>
</dbReference>
<keyword evidence="5" id="KW-0812">Transmembrane</keyword>
<feature type="compositionally biased region" description="Low complexity" evidence="18">
    <location>
        <begin position="2773"/>
        <end position="2786"/>
    </location>
</feature>
<dbReference type="Gene3D" id="2.10.10.10">
    <property type="entry name" value="Fibronectin, type II, collagen-binding"/>
    <property type="match status" value="1"/>
</dbReference>
<dbReference type="Pfam" id="PF00059">
    <property type="entry name" value="Lectin_C"/>
    <property type="match status" value="8"/>
</dbReference>
<evidence type="ECO:0000256" key="11">
    <source>
        <dbReference type="ARBA" id="ARBA00022989"/>
    </source>
</evidence>
<feature type="domain" description="C-type lectin" evidence="20">
    <location>
        <begin position="510"/>
        <end position="625"/>
    </location>
</feature>
<organism evidence="22 23">
    <name type="scientific">Anabarilius grahami</name>
    <name type="common">Kanglang fish</name>
    <name type="synonym">Barilius grahami</name>
    <dbReference type="NCBI Taxonomy" id="495550"/>
    <lineage>
        <taxon>Eukaryota</taxon>
        <taxon>Metazoa</taxon>
        <taxon>Chordata</taxon>
        <taxon>Craniata</taxon>
        <taxon>Vertebrata</taxon>
        <taxon>Euteleostomi</taxon>
        <taxon>Actinopterygii</taxon>
        <taxon>Neopterygii</taxon>
        <taxon>Teleostei</taxon>
        <taxon>Ostariophysi</taxon>
        <taxon>Cypriniformes</taxon>
        <taxon>Xenocyprididae</taxon>
        <taxon>Xenocypridinae</taxon>
        <taxon>Xenocypridinae incertae sedis</taxon>
        <taxon>Anabarilius</taxon>
    </lineage>
</organism>
<dbReference type="CDD" id="cd23407">
    <property type="entry name" value="beta-trefoil_Ricin_MRC1"/>
    <property type="match status" value="1"/>
</dbReference>
<dbReference type="FunFam" id="2.10.10.10:FF:000001">
    <property type="entry name" value="Fibronectin 1a isoform 1"/>
    <property type="match status" value="1"/>
</dbReference>
<reference evidence="22 23" key="1">
    <citation type="submission" date="2018-10" db="EMBL/GenBank/DDBJ databases">
        <title>Genome assembly for a Yunnan-Guizhou Plateau 3E fish, Anabarilius grahami (Regan), and its evolutionary and genetic applications.</title>
        <authorList>
            <person name="Jiang W."/>
        </authorList>
    </citation>
    <scope>NUCLEOTIDE SEQUENCE [LARGE SCALE GENOMIC DNA]</scope>
    <source>
        <strain evidence="22">AG-KIZ</strain>
        <tissue evidence="22">Muscle</tissue>
    </source>
</reference>
<dbReference type="SUPFAM" id="SSF56436">
    <property type="entry name" value="C-type lectin-like"/>
    <property type="match status" value="8"/>
</dbReference>
<feature type="compositionally biased region" description="Low complexity" evidence="18">
    <location>
        <begin position="2838"/>
        <end position="2854"/>
    </location>
</feature>
<dbReference type="OrthoDB" id="6356110at2759"/>
<feature type="region of interest" description="Disordered" evidence="18">
    <location>
        <begin position="1417"/>
        <end position="1438"/>
    </location>
</feature>
<feature type="region of interest" description="Disordered" evidence="18">
    <location>
        <begin position="2377"/>
        <end position="2408"/>
    </location>
</feature>
<evidence type="ECO:0000256" key="13">
    <source>
        <dbReference type="ARBA" id="ARBA00023157"/>
    </source>
</evidence>
<feature type="region of interest" description="Disordered" evidence="18">
    <location>
        <begin position="2255"/>
        <end position="2288"/>
    </location>
</feature>
<dbReference type="FunFam" id="3.10.100.10:FF:000014">
    <property type="entry name" value="Macrophage mannose receptor 1"/>
    <property type="match status" value="1"/>
</dbReference>
<feature type="compositionally biased region" description="Polar residues" evidence="18">
    <location>
        <begin position="1732"/>
        <end position="1749"/>
    </location>
</feature>
<evidence type="ECO:0000256" key="1">
    <source>
        <dbReference type="ARBA" id="ARBA00004251"/>
    </source>
</evidence>
<protein>
    <recommendedName>
        <fullName evidence="16">Macrophage mannose receptor 1</fullName>
    </recommendedName>
</protein>
<keyword evidence="11" id="KW-1133">Transmembrane helix</keyword>
<dbReference type="CDD" id="cd00037">
    <property type="entry name" value="CLECT"/>
    <property type="match status" value="7"/>
</dbReference>
<feature type="compositionally biased region" description="Polar residues" evidence="18">
    <location>
        <begin position="1701"/>
        <end position="1718"/>
    </location>
</feature>
<feature type="domain" description="C-type lectin" evidence="20">
    <location>
        <begin position="928"/>
        <end position="1070"/>
    </location>
</feature>
<feature type="compositionally biased region" description="Polar residues" evidence="18">
    <location>
        <begin position="2618"/>
        <end position="2653"/>
    </location>
</feature>
<evidence type="ECO:0000256" key="12">
    <source>
        <dbReference type="ARBA" id="ARBA00023136"/>
    </source>
</evidence>
<name>A0A3N0YQ09_ANAGA</name>
<proteinExistence type="predicted"/>
<dbReference type="EMBL" id="RJVU01031169">
    <property type="protein sequence ID" value="ROL48296.1"/>
    <property type="molecule type" value="Genomic_DNA"/>
</dbReference>
<keyword evidence="3" id="KW-1003">Cell membrane</keyword>
<dbReference type="PROSITE" id="PS51092">
    <property type="entry name" value="FN2_2"/>
    <property type="match status" value="1"/>
</dbReference>
<dbReference type="PROSITE" id="PS50231">
    <property type="entry name" value="RICIN_B_LECTIN"/>
    <property type="match status" value="1"/>
</dbReference>
<dbReference type="Pfam" id="PF00040">
    <property type="entry name" value="fn2"/>
    <property type="match status" value="1"/>
</dbReference>
<keyword evidence="13 17" id="KW-1015">Disulfide bond</keyword>
<feature type="disulfide bond" evidence="17">
    <location>
        <begin position="172"/>
        <end position="198"/>
    </location>
</feature>
<dbReference type="GO" id="GO:0005537">
    <property type="term" value="F:D-mannose binding"/>
    <property type="evidence" value="ECO:0007669"/>
    <property type="project" value="UniProtKB-ARBA"/>
</dbReference>
<feature type="compositionally biased region" description="Polar residues" evidence="18">
    <location>
        <begin position="2917"/>
        <end position="2926"/>
    </location>
</feature>
<feature type="compositionally biased region" description="Low complexity" evidence="18">
    <location>
        <begin position="1611"/>
        <end position="1629"/>
    </location>
</feature>
<evidence type="ECO:0000256" key="18">
    <source>
        <dbReference type="SAM" id="MobiDB-lite"/>
    </source>
</evidence>
<evidence type="ECO:0000313" key="22">
    <source>
        <dbReference type="EMBL" id="ROL48296.1"/>
    </source>
</evidence>
<dbReference type="GO" id="GO:0006897">
    <property type="term" value="P:endocytosis"/>
    <property type="evidence" value="ECO:0007669"/>
    <property type="project" value="UniProtKB-KW"/>
</dbReference>
<dbReference type="PROSITE" id="PS50041">
    <property type="entry name" value="C_TYPE_LECTIN_2"/>
    <property type="match status" value="8"/>
</dbReference>
<feature type="region of interest" description="Disordered" evidence="18">
    <location>
        <begin position="2195"/>
        <end position="2218"/>
    </location>
</feature>
<feature type="region of interest" description="Disordered" evidence="18">
    <location>
        <begin position="1364"/>
        <end position="1385"/>
    </location>
</feature>
<evidence type="ECO:0000256" key="6">
    <source>
        <dbReference type="ARBA" id="ARBA00022729"/>
    </source>
</evidence>
<feature type="region of interest" description="Disordered" evidence="18">
    <location>
        <begin position="1836"/>
        <end position="1856"/>
    </location>
</feature>
<feature type="compositionally biased region" description="Polar residues" evidence="18">
    <location>
        <begin position="1599"/>
        <end position="1610"/>
    </location>
</feature>
<feature type="compositionally biased region" description="Polar residues" evidence="18">
    <location>
        <begin position="2377"/>
        <end position="2399"/>
    </location>
</feature>
<feature type="region of interest" description="Disordered" evidence="18">
    <location>
        <begin position="1701"/>
        <end position="1763"/>
    </location>
</feature>
<evidence type="ECO:0000256" key="17">
    <source>
        <dbReference type="PROSITE-ProRule" id="PRU00479"/>
    </source>
</evidence>
<comment type="caution">
    <text evidence="22">The sequence shown here is derived from an EMBL/GenBank/DDBJ whole genome shotgun (WGS) entry which is preliminary data.</text>
</comment>
<evidence type="ECO:0000256" key="3">
    <source>
        <dbReference type="ARBA" id="ARBA00022475"/>
    </source>
</evidence>
<feature type="compositionally biased region" description="Polar residues" evidence="18">
    <location>
        <begin position="2889"/>
        <end position="2905"/>
    </location>
</feature>
<dbReference type="Proteomes" id="UP000281406">
    <property type="component" value="Unassembled WGS sequence"/>
</dbReference>
<dbReference type="SMART" id="SM00059">
    <property type="entry name" value="FN2"/>
    <property type="match status" value="1"/>
</dbReference>
<feature type="region of interest" description="Disordered" evidence="18">
    <location>
        <begin position="2018"/>
        <end position="2043"/>
    </location>
</feature>
<evidence type="ECO:0000256" key="19">
    <source>
        <dbReference type="SAM" id="SignalP"/>
    </source>
</evidence>
<evidence type="ECO:0000256" key="14">
    <source>
        <dbReference type="ARBA" id="ARBA00023170"/>
    </source>
</evidence>
<evidence type="ECO:0000256" key="7">
    <source>
        <dbReference type="ARBA" id="ARBA00022734"/>
    </source>
</evidence>
<feature type="region of interest" description="Disordered" evidence="18">
    <location>
        <begin position="2064"/>
        <end position="2098"/>
    </location>
</feature>
<dbReference type="InterPro" id="IPR018378">
    <property type="entry name" value="C-type_lectin_CS"/>
</dbReference>
<evidence type="ECO:0000256" key="15">
    <source>
        <dbReference type="ARBA" id="ARBA00023180"/>
    </source>
</evidence>
<feature type="compositionally biased region" description="Low complexity" evidence="18">
    <location>
        <begin position="1943"/>
        <end position="1959"/>
    </location>
</feature>
<keyword evidence="15" id="KW-0325">Glycoprotein</keyword>
<dbReference type="Pfam" id="PF24562">
    <property type="entry name" value="CysR_MRC2_N"/>
    <property type="match status" value="1"/>
</dbReference>
<feature type="compositionally biased region" description="Polar residues" evidence="18">
    <location>
        <begin position="2748"/>
        <end position="2771"/>
    </location>
</feature>
<feature type="region of interest" description="Disordered" evidence="18">
    <location>
        <begin position="1539"/>
        <end position="1560"/>
    </location>
</feature>
<dbReference type="PROSITE" id="PS00023">
    <property type="entry name" value="FN2_1"/>
    <property type="match status" value="1"/>
</dbReference>
<feature type="signal peptide" evidence="19">
    <location>
        <begin position="1"/>
        <end position="24"/>
    </location>
</feature>
<keyword evidence="14 22" id="KW-0675">Receptor</keyword>
<evidence type="ECO:0000256" key="5">
    <source>
        <dbReference type="ARBA" id="ARBA00022692"/>
    </source>
</evidence>
<dbReference type="InterPro" id="IPR000772">
    <property type="entry name" value="Ricin_B_lectin"/>
</dbReference>
<keyword evidence="12" id="KW-0472">Membrane</keyword>
<accession>A0A3N0YQ09</accession>
<dbReference type="GO" id="GO:0010008">
    <property type="term" value="C:endosome membrane"/>
    <property type="evidence" value="ECO:0007669"/>
    <property type="project" value="UniProtKB-SubCell"/>
</dbReference>
<dbReference type="SMART" id="SM00034">
    <property type="entry name" value="CLECT"/>
    <property type="match status" value="8"/>
</dbReference>
<feature type="compositionally biased region" description="Polar residues" evidence="18">
    <location>
        <begin position="2787"/>
        <end position="2837"/>
    </location>
</feature>
<dbReference type="InterPro" id="IPR035992">
    <property type="entry name" value="Ricin_B-like_lectins"/>
</dbReference>
<dbReference type="InterPro" id="IPR036943">
    <property type="entry name" value="FN_type2_sf"/>
</dbReference>
<feature type="domain" description="C-type lectin" evidence="20">
    <location>
        <begin position="1092"/>
        <end position="1203"/>
    </location>
</feature>
<evidence type="ECO:0000256" key="10">
    <source>
        <dbReference type="ARBA" id="ARBA00022837"/>
    </source>
</evidence>
<keyword evidence="8" id="KW-0677">Repeat</keyword>
<gene>
    <name evidence="22" type="ORF">DPX16_5690</name>
</gene>
<dbReference type="InterPro" id="IPR016186">
    <property type="entry name" value="C-type_lectin-like/link_sf"/>
</dbReference>
<dbReference type="InterPro" id="IPR050111">
    <property type="entry name" value="C-type_lectin/snaclec_domain"/>
</dbReference>
<dbReference type="FunFam" id="3.10.100.10:FF:000025">
    <property type="entry name" value="Mannose receptor C-type 1"/>
    <property type="match status" value="1"/>
</dbReference>
<evidence type="ECO:0000256" key="2">
    <source>
        <dbReference type="ARBA" id="ARBA00004530"/>
    </source>
</evidence>
<dbReference type="Gene3D" id="3.10.100.10">
    <property type="entry name" value="Mannose-Binding Protein A, subunit A"/>
    <property type="match status" value="8"/>
</dbReference>
<feature type="compositionally biased region" description="Low complexity" evidence="18">
    <location>
        <begin position="2267"/>
        <end position="2285"/>
    </location>
</feature>
<feature type="region of interest" description="Disordered" evidence="18">
    <location>
        <begin position="2872"/>
        <end position="2928"/>
    </location>
</feature>
<feature type="domain" description="C-type lectin" evidence="20">
    <location>
        <begin position="1232"/>
        <end position="1292"/>
    </location>
</feature>
<evidence type="ECO:0000259" key="21">
    <source>
        <dbReference type="PROSITE" id="PS51092"/>
    </source>
</evidence>
<feature type="region of interest" description="Disordered" evidence="18">
    <location>
        <begin position="2748"/>
        <end position="2855"/>
    </location>
</feature>
<dbReference type="FunFam" id="3.10.100.10:FF:000027">
    <property type="entry name" value="Mannose receptor, C type 1"/>
    <property type="match status" value="1"/>
</dbReference>
<feature type="domain" description="C-type lectin" evidence="20">
    <location>
        <begin position="368"/>
        <end position="485"/>
    </location>
</feature>
<feature type="region of interest" description="Disordered" evidence="18">
    <location>
        <begin position="2618"/>
        <end position="2736"/>
    </location>
</feature>
<evidence type="ECO:0000259" key="20">
    <source>
        <dbReference type="PROSITE" id="PS50041"/>
    </source>
</evidence>
<evidence type="ECO:0000313" key="23">
    <source>
        <dbReference type="Proteomes" id="UP000281406"/>
    </source>
</evidence>
<keyword evidence="9" id="KW-0967">Endosome</keyword>
<feature type="compositionally biased region" description="Polar residues" evidence="18">
    <location>
        <begin position="2195"/>
        <end position="2215"/>
    </location>
</feature>
<feature type="region of interest" description="Disordered" evidence="18">
    <location>
        <begin position="2510"/>
        <end position="2534"/>
    </location>
</feature>
<feature type="domain" description="Fibronectin type-II" evidence="21">
    <location>
        <begin position="167"/>
        <end position="215"/>
    </location>
</feature>
<sequence>MKKCTIPQFVLLSLFVALQPSIQTDTSSFLIYNEDHNRCVNAVSSTAVQTAPCDVSSDAQRFRWISSSRIISISFKLCLGAQNIKDWVKILLLPCNELSPLQIWECKNETLFGLKGQPLHLNYGNRNEQSMMLYKGTGTWSRWQIYGTKEDLCSRGYQEIYSLGGNSFGKPCLFPFKFGDKWYAECIVEGRADGLLWCSTETDYDTDKKWGFCPTKSGSGWDSDPVTGVLYQRNTQSVLTWYQARTSCQQQGADLLSISELHEQSYISGLTNIFGSTLWIGLNSLEFDSGWQWINGHAFRYLNWAPGHPSLEPGLNCAALNAGKASKWESMACSKKLGYICRKGNSTENTPPPGKDQPNFCPAAWVPYAGHCYYLQRIKKTWSDALAACHRDGADLASVHNIEEHSFIITQTGYLPTDELWIGLNDQRTQNLFEWSDRTHVTFTKWTAGEPSHVINRMEDCVLIKGKEGRWADHACETERGYICKKKSSSKPDGAAESASLGCQAGWVRYGSHCYNIAIESKTFNVAKLQCEQTGARLVDVANRYENAFLISLVGLRPEKYFWIGLCNTERLDRFQWSNGDKVKFTHFNAGMPERHQGCVAMLTGTSAGLWDVLDRNSKQKYICKKMAEGITTTQVPPTTQPLSCPTGWIKKDPGSCIQIYQKQKDEKKTWLEARDFCRAIGGDLVSFHSQREISTIPYIKGDIAWIGFNMLNSNSGFVWTDETPSDFENWGFGEPNNYNNQEHCAECGFYYGRKWNDRDCESYLDWICQIPIVQFNMTSDGWIQYNGSQYFINEDLLSMEDARSYCKKNHADLVVITGQTERKFLWKQISRRSEDQYYIGMRVELDKSFSWVDGSPVVYTSWDQNEPNFANNEENCVTIYKNMGFWNDINCGVALPSICKRSSDFVNTTMLPSTVPPGGCTPEWTMFRGRCFKFFNNKMTWHKARDQCISHGGNLVSIQGHEEQAFLTTLMLGSDDDVWIGFNDVNREMRFLWSDGKGVSYTNWAKGQPSSLPDGSSRMYGYFDSEAVKLSEFCSFQNYDCVVMVRSPEKMTGVWKVEVCGDKRGFICKRTTDSQLARPVTTALPQHFFTLGNDSYKVQMEKMSWDEARRQCKADDADLASVLDAISQAYTILRVSKLKEPLWIGLNSNLTSGRYRWVDNWLLRYSKWATGEPQNNLACVYIDTDGDWKTATCNNTYYSLCKRSPDIAPTDPPQMPGNCPESKKRKTWIPFRGHCYAFMASMSDNWAHATVECMRIGASLVSIEDSVESKFILQNLEIMQDGIKSFWIGMHRSHTVAVVEDAPHGSAGIAVGVVLVIIAVAGLATFLFLKRSPRPVFGEFAGFVRIGGYPVYNEAGLPMQDDVKPQSSSSWYGHEHVSDPISPQRSKNITYSAAQVKGVYSSVSYSPQNGSSGFGPMTNVYKPGSDSDARSQVQGALMSSAGSGSLVPIAVATESESMSIESLPKPAQLNYQTLGQSSSESVASSSQQLVQTSSQSSGQLVQVRYQSSVQPIVKPHDSRLQVGSRLYSGTVPVQTSSSTFFGKPLQQRSESSQPSYQLGQDSYGSGLVPLLSGQQLAQARYQPVALLSLQQSSQASSRNVEQAVSQSVDQSSIQHQAQSSSQSVDQSSALPSAQASYPSVVKTSGLQSAQASYQPSGLQPGQALYPSVSRPSGKRGQASYPSVVQTSGLQSAQASYPSVVKTSGLQPGQTLYPSVSRPSGKPGQASYPSVVKTSGLQSAQASYHSVSRPSGKRGQASYPSVVQTSGLQSAQASYPSVVKTSGLQPGQALYPSVVQTSGIQPGQTLYPSVSRPSGPQPGQALFQSVVQPSGLQSAQASYQSVSRPSGKQGQASYPSVVQTSGLQSAQASYPSVVQTSGLQSAQASYPSVVKTSGLQSSQASYQSVSRPSGSQPGQAIYPSVSRPSGLPSAQAHYPSVHQQPGQASYQSLSQSSSQQPAQIHYQSVSQQPGFQIFSVPEQSSYGSHSSLGSQSLEQPIAGFVRIGGYPVYDEAGLPMQEDVEPQSSSSWYGHEQVSDPISPQRSKNITYSAAQVKGVYSSVSYSPQNGSSGFGPMTNVYKPGSDSDARSQVQGSLMSSAGSGSLVPIAVATESESMSIESLPKPAQLNYQTLGQSSSESVASSSQQLVQTSSQSSGQLVQVRYQSSVQPIVKPHKSRLQVGSRLYSGTVPVQTSSSTFFGKPLQQRSEPSQPSYQLGQDRYGSGLVPLLSGQQLAQARYQPVALLSLQQSSQASRRNLEQAVSQSVDQSSIQHQAQSSSQSVDQSSALPSAQASYPSVVQTSGLQSAQASYPSVVQTSGLQSAQASYPSVVQTSGLQSAQASYQSVSRPSGKQGQASYPSVVKTSGLQSAQASYPSVVKTSGLQPGQTLYPSVSRPSGKQGQARYPSVVQTSGLQSAQASYPSVVQTSGLQSAQASYPSVVQPSGLQSAQASYQSVSIPSGKQGQASYPSVVQTSGLQSAQASYPSVIQTSGPQPGQALYPSVVQPSGLQSAQTSYQSVSRPSGKQGQASYPSVVQTSGLQSAQASYPSVIQTSGPQPGQALYPSVVQPSGLQSAQASYQSVSIPSGKQGQASYPSVVQTSGLQSAQASYPSVIQTSGLQPGQTLYPSVSRPSGKQGQASYPSVIQTSGPQPGQTIYPPVSRPSGKEGQASYPSVVQPSGLQSAQASYHSVSRPSGKQGQASYPSVAQTSGLQSAQASYQSVSRPSGPQPGQALYPSVVLPSGLQSAQASYPSVVQTSGPQSAQASYPSVVQPSGLQSAQASYQSLSRPSGKQGQASYPSVIQTSGPQPGQALFQSVVQPSGLPSAQAHYSSVHQQPGQASYQSLSQSSSQQPAQIHYQSVFQQPGFQIFSVPEQSSYGSHSSLGSQSLEQPSNVPLSSSYESVQSFKPGFQDPTPPHSRTTQNKRLSQGILRLLQQVKS</sequence>
<feature type="domain" description="C-type lectin" evidence="20">
    <location>
        <begin position="653"/>
        <end position="770"/>
    </location>
</feature>
<dbReference type="FunFam" id="3.10.100.10:FF:000016">
    <property type="entry name" value="macrophage mannose receptor 1"/>
    <property type="match status" value="1"/>
</dbReference>
<dbReference type="FunFam" id="2.80.10.50:FF:000032">
    <property type="entry name" value="macrophage mannose receptor 1"/>
    <property type="match status" value="1"/>
</dbReference>
<feature type="region of interest" description="Disordered" evidence="18">
    <location>
        <begin position="1900"/>
        <end position="1962"/>
    </location>
</feature>
<feature type="compositionally biased region" description="Polar residues" evidence="18">
    <location>
        <begin position="1900"/>
        <end position="1914"/>
    </location>
</feature>
<dbReference type="FunFam" id="3.10.100.10:FF:000023">
    <property type="entry name" value="Macrophage mannose receptor 1"/>
    <property type="match status" value="1"/>
</dbReference>
<comment type="subcellular location">
    <subcellularLocation>
        <location evidence="1">Cell membrane</location>
        <topology evidence="1">Single-pass type I membrane protein</topology>
    </subcellularLocation>
    <subcellularLocation>
        <location evidence="2">Endosome membrane</location>
        <topology evidence="2">Single-pass type I membrane protein</topology>
    </subcellularLocation>
</comment>
<dbReference type="SMART" id="SM00458">
    <property type="entry name" value="RICIN"/>
    <property type="match status" value="1"/>
</dbReference>
<feature type="compositionally biased region" description="Low complexity" evidence="18">
    <location>
        <begin position="2874"/>
        <end position="2888"/>
    </location>
</feature>
<dbReference type="InterPro" id="IPR000562">
    <property type="entry name" value="FN_type2_dom"/>
</dbReference>
<keyword evidence="23" id="KW-1185">Reference proteome</keyword>
<feature type="chain" id="PRO_5018133555" description="Macrophage mannose receptor 1" evidence="19">
    <location>
        <begin position="25"/>
        <end position="2939"/>
    </location>
</feature>
<evidence type="ECO:0000256" key="4">
    <source>
        <dbReference type="ARBA" id="ARBA00022583"/>
    </source>
</evidence>
<feature type="domain" description="C-type lectin" evidence="20">
    <location>
        <begin position="226"/>
        <end position="342"/>
    </location>
</feature>
<feature type="domain" description="C-type lectin" evidence="20">
    <location>
        <begin position="786"/>
        <end position="901"/>
    </location>
</feature>
<keyword evidence="4" id="KW-0254">Endocytosis</keyword>
<dbReference type="PRINTS" id="PR00013">
    <property type="entry name" value="FNTYPEII"/>
</dbReference>